<dbReference type="Pfam" id="PF01243">
    <property type="entry name" value="PNPOx_N"/>
    <property type="match status" value="1"/>
</dbReference>
<dbReference type="PANTHER" id="PTHR42815">
    <property type="entry name" value="FAD-BINDING, PUTATIVE (AFU_ORTHOLOGUE AFUA_6G07600)-RELATED"/>
    <property type="match status" value="1"/>
</dbReference>
<organism evidence="2 4">
    <name type="scientific">Vibrio campbellii</name>
    <dbReference type="NCBI Taxonomy" id="680"/>
    <lineage>
        <taxon>Bacteria</taxon>
        <taxon>Pseudomonadati</taxon>
        <taxon>Pseudomonadota</taxon>
        <taxon>Gammaproteobacteria</taxon>
        <taxon>Vibrionales</taxon>
        <taxon>Vibrionaceae</taxon>
        <taxon>Vibrio</taxon>
    </lineage>
</organism>
<dbReference type="Proteomes" id="UP001058687">
    <property type="component" value="Chromosome 2"/>
</dbReference>
<dbReference type="EMBL" id="CP050471">
    <property type="protein sequence ID" value="UTZ33292.1"/>
    <property type="molecule type" value="Genomic_DNA"/>
</dbReference>
<dbReference type="SUPFAM" id="SSF50475">
    <property type="entry name" value="FMN-binding split barrel"/>
    <property type="match status" value="1"/>
</dbReference>
<protein>
    <submittedName>
        <fullName evidence="2">Pyridoxamine 5'-phosphate oxidase family protein</fullName>
    </submittedName>
</protein>
<evidence type="ECO:0000313" key="5">
    <source>
        <dbReference type="Proteomes" id="UP001059912"/>
    </source>
</evidence>
<reference evidence="2" key="1">
    <citation type="submission" date="2020-03" db="EMBL/GenBank/DDBJ databases">
        <title>Five strains of Vibrio campbellii isolated from Mariana Trench.</title>
        <authorList>
            <person name="Liang J."/>
            <person name="Zhang X.-H."/>
        </authorList>
    </citation>
    <scope>NUCLEOTIDE SEQUENCE</scope>
    <source>
        <strain evidence="3">LJC013</strain>
        <strain evidence="2">LJC014</strain>
    </source>
</reference>
<gene>
    <name evidence="2" type="ORF">HB761_19155</name>
    <name evidence="3" type="ORF">HB762_18510</name>
</gene>
<dbReference type="EMBL" id="CP050468">
    <property type="protein sequence ID" value="UTZ28797.1"/>
    <property type="molecule type" value="Genomic_DNA"/>
</dbReference>
<dbReference type="NCBIfam" id="TIGR04025">
    <property type="entry name" value="PPOX_FMN_DR2398"/>
    <property type="match status" value="1"/>
</dbReference>
<dbReference type="InterPro" id="IPR012349">
    <property type="entry name" value="Split_barrel_FMN-bd"/>
</dbReference>
<evidence type="ECO:0000313" key="3">
    <source>
        <dbReference type="EMBL" id="UTZ33292.1"/>
    </source>
</evidence>
<evidence type="ECO:0000313" key="4">
    <source>
        <dbReference type="Proteomes" id="UP001058687"/>
    </source>
</evidence>
<evidence type="ECO:0000259" key="1">
    <source>
        <dbReference type="Pfam" id="PF01243"/>
    </source>
</evidence>
<accession>A0AAE9N3J5</accession>
<dbReference type="Gene3D" id="2.30.110.10">
    <property type="entry name" value="Electron Transport, Fmn-binding Protein, Chain A"/>
    <property type="match status" value="1"/>
</dbReference>
<feature type="domain" description="Pyridoxamine 5'-phosphate oxidase N-terminal" evidence="1">
    <location>
        <begin position="30"/>
        <end position="150"/>
    </location>
</feature>
<dbReference type="AlphaFoldDB" id="A0AAE9N3J5"/>
<name>A0AAE9N3J5_9VIBR</name>
<dbReference type="InterPro" id="IPR024029">
    <property type="entry name" value="Pyridox_Oxase_FMN-dep"/>
</dbReference>
<proteinExistence type="predicted"/>
<keyword evidence="5" id="KW-1185">Reference proteome</keyword>
<dbReference type="InterPro" id="IPR011576">
    <property type="entry name" value="Pyridox_Oxase_N"/>
</dbReference>
<dbReference type="Proteomes" id="UP001059912">
    <property type="component" value="Chromosome 2"/>
</dbReference>
<evidence type="ECO:0000313" key="2">
    <source>
        <dbReference type="EMBL" id="UTZ28797.1"/>
    </source>
</evidence>
<sequence>MSEITSLEALEALYGQPSQRAKNKVMFELDEYAQTLINHSHFVLFTTNDEQGFTDISPRGGQPGFIKILDNKTLLMPDSSGNNRLDSFKNILANPKVGLLFMVNGIDEVVRLKGVASLHTDETLKSMCPDGNKAPKIVIKIQVESLYFHCAKAVMRAKLWNDTYRVDRKILPSLAQIMKAQQNNPDLVAATQEEMVEYYKSTL</sequence>
<dbReference type="PANTHER" id="PTHR42815:SF2">
    <property type="entry name" value="FAD-BINDING, PUTATIVE (AFU_ORTHOLOGUE AFUA_6G07600)-RELATED"/>
    <property type="match status" value="1"/>
</dbReference>
<dbReference type="RefSeq" id="WP_255903977.1">
    <property type="nucleotide sequence ID" value="NZ_CP050465.1"/>
</dbReference>